<evidence type="ECO:0000256" key="8">
    <source>
        <dbReference type="ARBA" id="ARBA00022840"/>
    </source>
</evidence>
<dbReference type="Proteomes" id="UP000029444">
    <property type="component" value="Unassembled WGS sequence"/>
</dbReference>
<dbReference type="STRING" id="1177154.Y5S_02753"/>
<keyword evidence="15" id="KW-1185">Reference proteome</keyword>
<evidence type="ECO:0000256" key="3">
    <source>
        <dbReference type="ARBA" id="ARBA00022695"/>
    </source>
</evidence>
<dbReference type="NCBIfam" id="TIGR02397">
    <property type="entry name" value="dnaX_nterm"/>
    <property type="match status" value="1"/>
</dbReference>
<evidence type="ECO:0000256" key="10">
    <source>
        <dbReference type="ARBA" id="ARBA00049244"/>
    </source>
</evidence>
<protein>
    <recommendedName>
        <fullName evidence="11">DNA polymerase III subunit gamma/tau</fullName>
        <ecNumber evidence="11">2.7.7.7</ecNumber>
    </recommendedName>
</protein>
<dbReference type="FunFam" id="1.10.8.60:FF:000013">
    <property type="entry name" value="DNA polymerase III subunit gamma/tau"/>
    <property type="match status" value="1"/>
</dbReference>
<accession>A0A095UNA9</accession>
<dbReference type="eggNOG" id="COG3266">
    <property type="taxonomic scope" value="Bacteria"/>
</dbReference>
<feature type="region of interest" description="Disordered" evidence="12">
    <location>
        <begin position="360"/>
        <end position="472"/>
    </location>
</feature>
<dbReference type="RefSeq" id="WP_035233774.1">
    <property type="nucleotide sequence ID" value="NZ_ARXV01000012.1"/>
</dbReference>
<keyword evidence="5" id="KW-0479">Metal-binding</keyword>
<dbReference type="PANTHER" id="PTHR11669">
    <property type="entry name" value="REPLICATION FACTOR C / DNA POLYMERASE III GAMMA-TAU SUBUNIT"/>
    <property type="match status" value="1"/>
</dbReference>
<dbReference type="SUPFAM" id="SSF48019">
    <property type="entry name" value="post-AAA+ oligomerization domain-like"/>
    <property type="match status" value="1"/>
</dbReference>
<dbReference type="FunFam" id="3.40.50.300:FF:000014">
    <property type="entry name" value="DNA polymerase III subunit gamma/tau"/>
    <property type="match status" value="1"/>
</dbReference>
<dbReference type="EC" id="2.7.7.7" evidence="11"/>
<dbReference type="GO" id="GO:0005524">
    <property type="term" value="F:ATP binding"/>
    <property type="evidence" value="ECO:0007669"/>
    <property type="project" value="UniProtKB-KW"/>
</dbReference>
<dbReference type="AlphaFoldDB" id="A0A095UNA9"/>
<evidence type="ECO:0000256" key="9">
    <source>
        <dbReference type="ARBA" id="ARBA00022932"/>
    </source>
</evidence>
<dbReference type="InterPro" id="IPR027417">
    <property type="entry name" value="P-loop_NTPase"/>
</dbReference>
<keyword evidence="9 11" id="KW-0239">DNA-directed DNA polymerase</keyword>
<dbReference type="SUPFAM" id="SSF52540">
    <property type="entry name" value="P-loop containing nucleoside triphosphate hydrolases"/>
    <property type="match status" value="1"/>
</dbReference>
<dbReference type="PRINTS" id="PR00300">
    <property type="entry name" value="CLPPROTEASEA"/>
</dbReference>
<dbReference type="Gene3D" id="1.20.272.10">
    <property type="match status" value="1"/>
</dbReference>
<dbReference type="NCBIfam" id="NF005942">
    <property type="entry name" value="PRK07994.1"/>
    <property type="match status" value="1"/>
</dbReference>
<dbReference type="InterPro" id="IPR038249">
    <property type="entry name" value="PolIII_tau_V_sf"/>
</dbReference>
<dbReference type="GO" id="GO:0009360">
    <property type="term" value="C:DNA polymerase III complex"/>
    <property type="evidence" value="ECO:0007669"/>
    <property type="project" value="InterPro"/>
</dbReference>
<keyword evidence="7" id="KW-0862">Zinc</keyword>
<keyword evidence="8 11" id="KW-0067">ATP-binding</keyword>
<evidence type="ECO:0000256" key="6">
    <source>
        <dbReference type="ARBA" id="ARBA00022741"/>
    </source>
</evidence>
<feature type="domain" description="AAA+ ATPase" evidence="13">
    <location>
        <begin position="37"/>
        <end position="178"/>
    </location>
</feature>
<comment type="function">
    <text evidence="11">DNA polymerase III is a complex, multichain enzyme responsible for most of the replicative synthesis in bacteria. This DNA polymerase also exhibits 3' to 5' exonuclease activity.</text>
</comment>
<evidence type="ECO:0000256" key="4">
    <source>
        <dbReference type="ARBA" id="ARBA00022705"/>
    </source>
</evidence>
<name>A0A095UNA9_9GAMM</name>
<dbReference type="InterPro" id="IPR045085">
    <property type="entry name" value="HLD_clamp_pol_III_gamma_tau"/>
</dbReference>
<evidence type="ECO:0000256" key="1">
    <source>
        <dbReference type="ARBA" id="ARBA00006360"/>
    </source>
</evidence>
<dbReference type="CDD" id="cd00009">
    <property type="entry name" value="AAA"/>
    <property type="match status" value="1"/>
</dbReference>
<dbReference type="InterPro" id="IPR050238">
    <property type="entry name" value="DNA_Rep/Repair_Clamp_Loader"/>
</dbReference>
<evidence type="ECO:0000256" key="2">
    <source>
        <dbReference type="ARBA" id="ARBA00022679"/>
    </source>
</evidence>
<dbReference type="Gene3D" id="3.30.300.150">
    <property type="entry name" value="DNA polymerase III, tau subunit, domain V"/>
    <property type="match status" value="1"/>
</dbReference>
<comment type="catalytic activity">
    <reaction evidence="10 11">
        <text>DNA(n) + a 2'-deoxyribonucleoside 5'-triphosphate = DNA(n+1) + diphosphate</text>
        <dbReference type="Rhea" id="RHEA:22508"/>
        <dbReference type="Rhea" id="RHEA-COMP:17339"/>
        <dbReference type="Rhea" id="RHEA-COMP:17340"/>
        <dbReference type="ChEBI" id="CHEBI:33019"/>
        <dbReference type="ChEBI" id="CHEBI:61560"/>
        <dbReference type="ChEBI" id="CHEBI:173112"/>
        <dbReference type="EC" id="2.7.7.7"/>
    </reaction>
</comment>
<dbReference type="CDD" id="cd18137">
    <property type="entry name" value="HLD_clamp_pol_III_gamma_tau"/>
    <property type="match status" value="1"/>
</dbReference>
<evidence type="ECO:0000259" key="13">
    <source>
        <dbReference type="SMART" id="SM00382"/>
    </source>
</evidence>
<dbReference type="EMBL" id="ARXV01000012">
    <property type="protein sequence ID" value="KGD63985.1"/>
    <property type="molecule type" value="Genomic_DNA"/>
</dbReference>
<comment type="subunit">
    <text evidence="11">DNA polymerase III contains a core (composed of alpha, epsilon and theta chains) that associates with a tau subunit. This core dimerizes to form the POLIII' complex. PolIII' associates with the gamma complex (composed of gamma, delta, delta', psi and chi chains) and with the beta chain to form the complete DNA polymerase III complex.</text>
</comment>
<dbReference type="Pfam" id="PF22608">
    <property type="entry name" value="DNAX_ATPase_lid"/>
    <property type="match status" value="1"/>
</dbReference>
<dbReference type="InterPro" id="IPR022754">
    <property type="entry name" value="DNA_pol_III_gamma-3"/>
</dbReference>
<keyword evidence="3 11" id="KW-0548">Nucleotidyltransferase</keyword>
<evidence type="ECO:0000256" key="5">
    <source>
        <dbReference type="ARBA" id="ARBA00022723"/>
    </source>
</evidence>
<dbReference type="GO" id="GO:0003887">
    <property type="term" value="F:DNA-directed DNA polymerase activity"/>
    <property type="evidence" value="ECO:0007669"/>
    <property type="project" value="UniProtKB-KW"/>
</dbReference>
<organism evidence="14 15">
    <name type="scientific">Alcanivorax nanhaiticus</name>
    <dbReference type="NCBI Taxonomy" id="1177154"/>
    <lineage>
        <taxon>Bacteria</taxon>
        <taxon>Pseudomonadati</taxon>
        <taxon>Pseudomonadota</taxon>
        <taxon>Gammaproteobacteria</taxon>
        <taxon>Oceanospirillales</taxon>
        <taxon>Alcanivoracaceae</taxon>
        <taxon>Alcanivorax</taxon>
    </lineage>
</organism>
<evidence type="ECO:0000256" key="11">
    <source>
        <dbReference type="RuleBase" id="RU364063"/>
    </source>
</evidence>
<dbReference type="InterPro" id="IPR001270">
    <property type="entry name" value="ClpA/B"/>
</dbReference>
<dbReference type="OrthoDB" id="9810148at2"/>
<dbReference type="SMART" id="SM00382">
    <property type="entry name" value="AAA"/>
    <property type="match status" value="1"/>
</dbReference>
<feature type="compositionally biased region" description="Acidic residues" evidence="12">
    <location>
        <begin position="445"/>
        <end position="457"/>
    </location>
</feature>
<keyword evidence="2 11" id="KW-0808">Transferase</keyword>
<dbReference type="InterPro" id="IPR012763">
    <property type="entry name" value="DNA_pol_III_sug/sutau_N"/>
</dbReference>
<comment type="similarity">
    <text evidence="1 11">Belongs to the DnaX/STICHEL family.</text>
</comment>
<proteinExistence type="inferred from homology"/>
<dbReference type="Pfam" id="PF13177">
    <property type="entry name" value="DNA_pol3_delta2"/>
    <property type="match status" value="1"/>
</dbReference>
<dbReference type="eggNOG" id="COG2812">
    <property type="taxonomic scope" value="Bacteria"/>
</dbReference>
<dbReference type="Gene3D" id="1.10.8.60">
    <property type="match status" value="1"/>
</dbReference>
<sequence length="637" mass="69344">MSYQVLARKYRPRTFDELVGQEHVSRALMHALDQDRLHHAYLFTGTRGVGKTTIARILSRCLNCEQGVSARPCGVCPTCQEINEGRFVDLIEVDAASRTKVEDTRELLDNVQYAPTRGRYKVYLIDEVHMLSAHSFNALLKTLEEPPPHVKFLLATTDPQKLPVTVLSRCLQFSLKALPAEQIAGHLKALLDKEMIRYDEPALLSLGKAAQGSMRDALSLTDQAIAFGGEQLGSEAVNAMLGTVDRNHVLTLLVALAEQEPAGVLKALAAVCEHSPGELALLDELISQLHQIAVCQAVPGAADETLTQLAGALTAEQVQLYYDVALRGRRDLQDAPDTRAALEMLLLRMVLFTPKGVLPAQGGGAAPAKKPEAAAPSANTDGLPDLRALLDAPKPAPQPTSPAVAVSRPESQPMEQQPVESQPVAAAPAAAEPAPTTVATQDTPPWEEDVPPWEDEPVQQAQSSDPALAQPPQVELPAEAITETVPEVSPAEPEAPLAPLAEPTNEAEVATWWAALLLRLDLDGTVRNIARNAVLVSREGHLWTLRISTGHQVLVNRERLDELSAALENYFQRRIQVQVEYEQRAGDTPELMAEAKRQEILAESIETLHNDPVVQQLVNRFDGRLDEDSVTPKQTVE</sequence>
<evidence type="ECO:0000313" key="15">
    <source>
        <dbReference type="Proteomes" id="UP000029444"/>
    </source>
</evidence>
<keyword evidence="6 11" id="KW-0547">Nucleotide-binding</keyword>
<dbReference type="FunFam" id="1.20.272.10:FF:000003">
    <property type="entry name" value="DNA polymerase III subunit gamma/tau"/>
    <property type="match status" value="1"/>
</dbReference>
<dbReference type="Pfam" id="PF12170">
    <property type="entry name" value="DNA_pol3_tau_5"/>
    <property type="match status" value="1"/>
</dbReference>
<dbReference type="PATRIC" id="fig|1177154.3.peg.2786"/>
<gene>
    <name evidence="11" type="primary">dnaX</name>
    <name evidence="14" type="ORF">Y5S_02753</name>
</gene>
<comment type="caution">
    <text evidence="14">The sequence shown here is derived from an EMBL/GenBank/DDBJ whole genome shotgun (WGS) entry which is preliminary data.</text>
</comment>
<dbReference type="InterPro" id="IPR008921">
    <property type="entry name" value="DNA_pol3_clamp-load_cplx_C"/>
</dbReference>
<dbReference type="GO" id="GO:0003677">
    <property type="term" value="F:DNA binding"/>
    <property type="evidence" value="ECO:0007669"/>
    <property type="project" value="InterPro"/>
</dbReference>
<keyword evidence="4 11" id="KW-0235">DNA replication</keyword>
<dbReference type="Gene3D" id="3.40.50.300">
    <property type="entry name" value="P-loop containing nucleotide triphosphate hydrolases"/>
    <property type="match status" value="1"/>
</dbReference>
<feature type="compositionally biased region" description="Low complexity" evidence="12">
    <location>
        <begin position="416"/>
        <end position="441"/>
    </location>
</feature>
<evidence type="ECO:0000256" key="12">
    <source>
        <dbReference type="SAM" id="MobiDB-lite"/>
    </source>
</evidence>
<dbReference type="Pfam" id="PF12169">
    <property type="entry name" value="DNA_pol3_gamma3"/>
    <property type="match status" value="1"/>
</dbReference>
<dbReference type="GO" id="GO:0046872">
    <property type="term" value="F:metal ion binding"/>
    <property type="evidence" value="ECO:0007669"/>
    <property type="project" value="UniProtKB-KW"/>
</dbReference>
<evidence type="ECO:0000256" key="7">
    <source>
        <dbReference type="ARBA" id="ARBA00022833"/>
    </source>
</evidence>
<dbReference type="InterPro" id="IPR003593">
    <property type="entry name" value="AAA+_ATPase"/>
</dbReference>
<dbReference type="GO" id="GO:0006261">
    <property type="term" value="P:DNA-templated DNA replication"/>
    <property type="evidence" value="ECO:0007669"/>
    <property type="project" value="TreeGrafter"/>
</dbReference>
<reference evidence="14 15" key="1">
    <citation type="submission" date="2012-09" db="EMBL/GenBank/DDBJ databases">
        <title>Genome Sequence of alkane-degrading Bacterium Alcanivorax sp. 19-m-6.</title>
        <authorList>
            <person name="Lai Q."/>
            <person name="Shao Z."/>
        </authorList>
    </citation>
    <scope>NUCLEOTIDE SEQUENCE [LARGE SCALE GENOMIC DNA]</scope>
    <source>
        <strain evidence="14 15">19-m-6</strain>
    </source>
</reference>
<dbReference type="PANTHER" id="PTHR11669:SF0">
    <property type="entry name" value="PROTEIN STICHEL-LIKE 2"/>
    <property type="match status" value="1"/>
</dbReference>
<dbReference type="InterPro" id="IPR021029">
    <property type="entry name" value="DNA_pol_III_tau_dom-5"/>
</dbReference>
<evidence type="ECO:0000313" key="14">
    <source>
        <dbReference type="EMBL" id="KGD63985.1"/>
    </source>
</evidence>